<feature type="region of interest" description="Disordered" evidence="1">
    <location>
        <begin position="1"/>
        <end position="70"/>
    </location>
</feature>
<feature type="compositionally biased region" description="Low complexity" evidence="1">
    <location>
        <begin position="22"/>
        <end position="31"/>
    </location>
</feature>
<organism evidence="2 3">
    <name type="scientific">Micrococcus flavus</name>
    <dbReference type="NCBI Taxonomy" id="384602"/>
    <lineage>
        <taxon>Bacteria</taxon>
        <taxon>Bacillati</taxon>
        <taxon>Actinomycetota</taxon>
        <taxon>Actinomycetes</taxon>
        <taxon>Micrococcales</taxon>
        <taxon>Micrococcaceae</taxon>
        <taxon>Micrococcus</taxon>
    </lineage>
</organism>
<accession>A0A4Y8WYZ7</accession>
<evidence type="ECO:0000313" key="2">
    <source>
        <dbReference type="EMBL" id="MBB4883708.1"/>
    </source>
</evidence>
<feature type="region of interest" description="Disordered" evidence="1">
    <location>
        <begin position="182"/>
        <end position="271"/>
    </location>
</feature>
<dbReference type="Proteomes" id="UP000560081">
    <property type="component" value="Unassembled WGS sequence"/>
</dbReference>
<comment type="caution">
    <text evidence="2">The sequence shown here is derived from an EMBL/GenBank/DDBJ whole genome shotgun (WGS) entry which is preliminary data.</text>
</comment>
<name>A0A4Y8WYZ7_9MICC</name>
<feature type="compositionally biased region" description="Basic and acidic residues" evidence="1">
    <location>
        <begin position="182"/>
        <end position="193"/>
    </location>
</feature>
<dbReference type="RefSeq" id="WP_135030527.1">
    <property type="nucleotide sequence ID" value="NZ_BMLA01000004.1"/>
</dbReference>
<dbReference type="EMBL" id="JACHMC010000001">
    <property type="protein sequence ID" value="MBB4883708.1"/>
    <property type="molecule type" value="Genomic_DNA"/>
</dbReference>
<keyword evidence="3" id="KW-1185">Reference proteome</keyword>
<evidence type="ECO:0000313" key="3">
    <source>
        <dbReference type="Proteomes" id="UP000560081"/>
    </source>
</evidence>
<proteinExistence type="predicted"/>
<reference evidence="2 3" key="1">
    <citation type="submission" date="2020-08" db="EMBL/GenBank/DDBJ databases">
        <title>Sequencing the genomes of 1000 actinobacteria strains.</title>
        <authorList>
            <person name="Klenk H.-P."/>
        </authorList>
    </citation>
    <scope>NUCLEOTIDE SEQUENCE [LARGE SCALE GENOMIC DNA]</scope>
    <source>
        <strain evidence="2 3">DSM 19079</strain>
    </source>
</reference>
<gene>
    <name evidence="2" type="ORF">BJ976_002059</name>
</gene>
<feature type="compositionally biased region" description="Low complexity" evidence="1">
    <location>
        <begin position="38"/>
        <end position="47"/>
    </location>
</feature>
<evidence type="ECO:0000256" key="1">
    <source>
        <dbReference type="SAM" id="MobiDB-lite"/>
    </source>
</evidence>
<sequence>MAKNRSGNAQNHGAHAPHQDGQDSQAKQKAQAAKDEAQNQAQQVAQDAKAHAKDLGQTAQQEVGQLKDEAVQQAKSLAGTVQDQVGEQAVTQQERVAGQIRSYTDDLHRLVSGEQPQSDAVRQAVSAVADRAEALTQRLETASPADLLDDVRGFAARKPGTFLALALGVGLVAGRMTRGLRDADQDSAADVRRTAVQRSPRRGLEPQGVQSDVAPHHIDSQIPAHTGDDAPRPAGQAGGLPYGTEPVPTIDPVTGRAVDEPFDQTRQGGRA</sequence>
<feature type="compositionally biased region" description="Polar residues" evidence="1">
    <location>
        <begin position="1"/>
        <end position="11"/>
    </location>
</feature>
<dbReference type="OrthoDB" id="4578793at2"/>
<dbReference type="AlphaFoldDB" id="A0A4Y8WYZ7"/>
<protein>
    <submittedName>
        <fullName evidence="2">Vacuolar-type H+-ATPase subunit H</fullName>
    </submittedName>
</protein>